<feature type="transmembrane region" description="Helical" evidence="3">
    <location>
        <begin position="140"/>
        <end position="156"/>
    </location>
</feature>
<dbReference type="InterPro" id="IPR037185">
    <property type="entry name" value="EmrE-like"/>
</dbReference>
<proteinExistence type="inferred from homology"/>
<dbReference type="SUPFAM" id="SSF103481">
    <property type="entry name" value="Multidrug resistance efflux transporter EmrE"/>
    <property type="match status" value="2"/>
</dbReference>
<protein>
    <submittedName>
        <fullName evidence="5">EamA family transporter</fullName>
    </submittedName>
</protein>
<accession>A0ABW5REQ3</accession>
<comment type="similarity">
    <text evidence="2">Belongs to the EamA transporter family.</text>
</comment>
<evidence type="ECO:0000259" key="4">
    <source>
        <dbReference type="Pfam" id="PF00892"/>
    </source>
</evidence>
<comment type="caution">
    <text evidence="5">The sequence shown here is derived from an EMBL/GenBank/DDBJ whole genome shotgun (WGS) entry which is preliminary data.</text>
</comment>
<feature type="transmembrane region" description="Helical" evidence="3">
    <location>
        <begin position="213"/>
        <end position="231"/>
    </location>
</feature>
<dbReference type="Gene3D" id="1.10.3730.20">
    <property type="match status" value="2"/>
</dbReference>
<gene>
    <name evidence="5" type="ORF">ACFSUC_16805</name>
</gene>
<feature type="domain" description="EamA" evidence="4">
    <location>
        <begin position="2"/>
        <end position="131"/>
    </location>
</feature>
<keyword evidence="3" id="KW-1133">Transmembrane helix</keyword>
<feature type="transmembrane region" description="Helical" evidence="3">
    <location>
        <begin position="33"/>
        <end position="51"/>
    </location>
</feature>
<dbReference type="Proteomes" id="UP001597497">
    <property type="component" value="Unassembled WGS sequence"/>
</dbReference>
<feature type="transmembrane region" description="Helical" evidence="3">
    <location>
        <begin position="238"/>
        <end position="259"/>
    </location>
</feature>
<feature type="transmembrane region" description="Helical" evidence="3">
    <location>
        <begin position="114"/>
        <end position="134"/>
    </location>
</feature>
<organism evidence="5 6">
    <name type="scientific">Marinicrinis sediminis</name>
    <dbReference type="NCBI Taxonomy" id="1652465"/>
    <lineage>
        <taxon>Bacteria</taxon>
        <taxon>Bacillati</taxon>
        <taxon>Bacillota</taxon>
        <taxon>Bacilli</taxon>
        <taxon>Bacillales</taxon>
        <taxon>Paenibacillaceae</taxon>
    </lineage>
</organism>
<evidence type="ECO:0000256" key="1">
    <source>
        <dbReference type="ARBA" id="ARBA00004127"/>
    </source>
</evidence>
<dbReference type="RefSeq" id="WP_379930797.1">
    <property type="nucleotide sequence ID" value="NZ_JBHUMM010000043.1"/>
</dbReference>
<keyword evidence="3" id="KW-0812">Transmembrane</keyword>
<dbReference type="EMBL" id="JBHUMM010000043">
    <property type="protein sequence ID" value="MFD2673235.1"/>
    <property type="molecule type" value="Genomic_DNA"/>
</dbReference>
<sequence>MWMFFALCAAGCFGLRGALYHWTSQQPMNRNLMLFGVFVTGALVSTVLVLLSGQQFSYAAMIGMFMGMFSFAANASMYRGFAVGKASVIAIFTSLPPVVVVSLAYVIWHESLTLWQLCAFIVILTGVLLIRYSGDWAAKGIGWGILTMLFFGFNDLTSKQSTILEADLYPTLFYMFTMGSLLFGLSWLVEKKRSAHHPPVADGERSWKPSPTFLWGMLVGTTNISGMIFIMQAFQVGITGLVSAVVSLNVLLILVYTRLYTKERFTLSEITGILFCLSGVFLLRTLS</sequence>
<dbReference type="PANTHER" id="PTHR22911">
    <property type="entry name" value="ACYL-MALONYL CONDENSING ENZYME-RELATED"/>
    <property type="match status" value="1"/>
</dbReference>
<evidence type="ECO:0000313" key="5">
    <source>
        <dbReference type="EMBL" id="MFD2673235.1"/>
    </source>
</evidence>
<evidence type="ECO:0000256" key="2">
    <source>
        <dbReference type="ARBA" id="ARBA00007362"/>
    </source>
</evidence>
<feature type="domain" description="EamA" evidence="4">
    <location>
        <begin position="139"/>
        <end position="283"/>
    </location>
</feature>
<comment type="subcellular location">
    <subcellularLocation>
        <location evidence="1">Endomembrane system</location>
        <topology evidence="1">Multi-pass membrane protein</topology>
    </subcellularLocation>
</comment>
<reference evidence="6" key="1">
    <citation type="journal article" date="2019" name="Int. J. Syst. Evol. Microbiol.">
        <title>The Global Catalogue of Microorganisms (GCM) 10K type strain sequencing project: providing services to taxonomists for standard genome sequencing and annotation.</title>
        <authorList>
            <consortium name="The Broad Institute Genomics Platform"/>
            <consortium name="The Broad Institute Genome Sequencing Center for Infectious Disease"/>
            <person name="Wu L."/>
            <person name="Ma J."/>
        </authorList>
    </citation>
    <scope>NUCLEOTIDE SEQUENCE [LARGE SCALE GENOMIC DNA]</scope>
    <source>
        <strain evidence="6">KCTC 33676</strain>
    </source>
</reference>
<evidence type="ECO:0000313" key="6">
    <source>
        <dbReference type="Proteomes" id="UP001597497"/>
    </source>
</evidence>
<evidence type="ECO:0000256" key="3">
    <source>
        <dbReference type="SAM" id="Phobius"/>
    </source>
</evidence>
<keyword evidence="3" id="KW-0472">Membrane</keyword>
<keyword evidence="6" id="KW-1185">Reference proteome</keyword>
<feature type="transmembrane region" description="Helical" evidence="3">
    <location>
        <begin position="58"/>
        <end position="81"/>
    </location>
</feature>
<dbReference type="PANTHER" id="PTHR22911:SF137">
    <property type="entry name" value="SOLUTE CARRIER FAMILY 35 MEMBER G2-RELATED"/>
    <property type="match status" value="1"/>
</dbReference>
<dbReference type="InterPro" id="IPR000620">
    <property type="entry name" value="EamA_dom"/>
</dbReference>
<feature type="transmembrane region" description="Helical" evidence="3">
    <location>
        <begin position="265"/>
        <end position="283"/>
    </location>
</feature>
<dbReference type="Pfam" id="PF00892">
    <property type="entry name" value="EamA"/>
    <property type="match status" value="2"/>
</dbReference>
<name>A0ABW5REQ3_9BACL</name>
<feature type="transmembrane region" description="Helical" evidence="3">
    <location>
        <begin position="168"/>
        <end position="189"/>
    </location>
</feature>
<feature type="transmembrane region" description="Helical" evidence="3">
    <location>
        <begin position="87"/>
        <end position="107"/>
    </location>
</feature>